<dbReference type="Proteomes" id="UP000583266">
    <property type="component" value="Unassembled WGS sequence"/>
</dbReference>
<accession>A0A848GGV7</accession>
<name>A0A848GGV7_9BACT</name>
<dbReference type="AlphaFoldDB" id="A0A848GGV7"/>
<evidence type="ECO:0000313" key="1">
    <source>
        <dbReference type="EMBL" id="NML37694.1"/>
    </source>
</evidence>
<gene>
    <name evidence="1" type="ORF">HHL17_10865</name>
</gene>
<protein>
    <submittedName>
        <fullName evidence="1">Uncharacterized protein</fullName>
    </submittedName>
</protein>
<dbReference type="EMBL" id="JABBGC010000001">
    <property type="protein sequence ID" value="NML37694.1"/>
    <property type="molecule type" value="Genomic_DNA"/>
</dbReference>
<organism evidence="1 2">
    <name type="scientific">Chitinophaga fulva</name>
    <dbReference type="NCBI Taxonomy" id="2728842"/>
    <lineage>
        <taxon>Bacteria</taxon>
        <taxon>Pseudomonadati</taxon>
        <taxon>Bacteroidota</taxon>
        <taxon>Chitinophagia</taxon>
        <taxon>Chitinophagales</taxon>
        <taxon>Chitinophagaceae</taxon>
        <taxon>Chitinophaga</taxon>
    </lineage>
</organism>
<sequence>MDTKNVFIASERYLGNINWILTDGNEWNYIGVGDDYDENKVDAFIKRHFGTAELFLILDRHRVEICPAATAAQSIRLFFAKNGLTVSNRDFTKMMVFNKIGVMKYGDRVG</sequence>
<reference evidence="1 2" key="1">
    <citation type="submission" date="2020-04" db="EMBL/GenBank/DDBJ databases">
        <title>Chitinophaga sp. G-6-1-13 sp. nov., isolated from soil.</title>
        <authorList>
            <person name="Dahal R.H."/>
            <person name="Chaudhary D.K."/>
        </authorList>
    </citation>
    <scope>NUCLEOTIDE SEQUENCE [LARGE SCALE GENOMIC DNA]</scope>
    <source>
        <strain evidence="1 2">G-6-1-13</strain>
    </source>
</reference>
<proteinExistence type="predicted"/>
<dbReference type="RefSeq" id="WP_169224741.1">
    <property type="nucleotide sequence ID" value="NZ_JABBGC010000001.1"/>
</dbReference>
<comment type="caution">
    <text evidence="1">The sequence shown here is derived from an EMBL/GenBank/DDBJ whole genome shotgun (WGS) entry which is preliminary data.</text>
</comment>
<evidence type="ECO:0000313" key="2">
    <source>
        <dbReference type="Proteomes" id="UP000583266"/>
    </source>
</evidence>
<keyword evidence="2" id="KW-1185">Reference proteome</keyword>